<proteinExistence type="predicted"/>
<protein>
    <submittedName>
        <fullName evidence="2">Uncharacterized protein</fullName>
    </submittedName>
</protein>
<feature type="region of interest" description="Disordered" evidence="1">
    <location>
        <begin position="86"/>
        <end position="156"/>
    </location>
</feature>
<feature type="compositionally biased region" description="Low complexity" evidence="1">
    <location>
        <begin position="499"/>
        <end position="516"/>
    </location>
</feature>
<comment type="caution">
    <text evidence="2">The sequence shown here is derived from an EMBL/GenBank/DDBJ whole genome shotgun (WGS) entry which is preliminary data.</text>
</comment>
<feature type="compositionally biased region" description="Low complexity" evidence="1">
    <location>
        <begin position="453"/>
        <end position="462"/>
    </location>
</feature>
<feature type="region of interest" description="Disordered" evidence="1">
    <location>
        <begin position="1"/>
        <end position="50"/>
    </location>
</feature>
<feature type="region of interest" description="Disordered" evidence="1">
    <location>
        <begin position="259"/>
        <end position="280"/>
    </location>
</feature>
<dbReference type="EMBL" id="JBBWRZ010000004">
    <property type="protein sequence ID" value="KAK8238283.1"/>
    <property type="molecule type" value="Genomic_DNA"/>
</dbReference>
<feature type="region of interest" description="Disordered" evidence="1">
    <location>
        <begin position="623"/>
        <end position="653"/>
    </location>
</feature>
<feature type="compositionally biased region" description="Basic and acidic residues" evidence="1">
    <location>
        <begin position="541"/>
        <end position="563"/>
    </location>
</feature>
<feature type="region of interest" description="Disordered" evidence="1">
    <location>
        <begin position="185"/>
        <end position="211"/>
    </location>
</feature>
<feature type="compositionally biased region" description="Basic residues" evidence="1">
    <location>
        <begin position="350"/>
        <end position="361"/>
    </location>
</feature>
<sequence length="653" mass="70327">MASASLLPMAPSMPLDSDDSEDQYSFASFGSTEGLHPDDIESPEFGSPTSSLPACDCHNDEYCPDLFIETVELALVVRPKLIDIPPSHRPPLPPDDDSAHASGCDSDVTPAITLTENPLSDNRATSPVIANEAESKHKRKDSVTLQEALASDPPANVTITSPPASAFASPTPPKPRGFKRFFKRKNKNPSISSDPLTKIEPFPEISRPITPTEQQFPVSYSDNLEPEPITALPYRKPPQLPDKQEIPASEYIVAATANRRRGPSDPSFGSPTPAAQRHNNEARRRLADQYVDSHYRNLSATTTTPASAPSHRFKYADTIGFASRNANTGIAAIAAPGAMAAAQGTPTPTHLRRKKSLKQLVKRSGSDSLPISRPVLMANNSMTPVYYQQPGGERGRADGGGLKPSDQQSQHQHNPAPVANNTSPRDHPMNYTNNYTFPSKPTRAGVSSGSGGATAATMSPASCRSPAGSQTSSPWPSRKSSLAPPPQTASPKPQRPLVRSPGASSPSRSLHSAASGRSEKSERSMRSQGSVWDVVNPVDVLEEKVREDEERSAGDEKGEDNQSHHYTKFRRSYDGADVSDSDEEEPPDAEKLALHAGIGSRLEKELELQQVKQGKPQVVEVDVDIAKDSSDGTTLVEGSDSFDDYSSSEYEDD</sequence>
<feature type="compositionally biased region" description="Polar residues" evidence="1">
    <location>
        <begin position="112"/>
        <end position="125"/>
    </location>
</feature>
<organism evidence="2 3">
    <name type="scientific">Phyllosticta capitalensis</name>
    <dbReference type="NCBI Taxonomy" id="121624"/>
    <lineage>
        <taxon>Eukaryota</taxon>
        <taxon>Fungi</taxon>
        <taxon>Dikarya</taxon>
        <taxon>Ascomycota</taxon>
        <taxon>Pezizomycotina</taxon>
        <taxon>Dothideomycetes</taxon>
        <taxon>Dothideomycetes incertae sedis</taxon>
        <taxon>Botryosphaeriales</taxon>
        <taxon>Phyllostictaceae</taxon>
        <taxon>Phyllosticta</taxon>
    </lineage>
</organism>
<feature type="region of interest" description="Disordered" evidence="1">
    <location>
        <begin position="341"/>
        <end position="596"/>
    </location>
</feature>
<feature type="compositionally biased region" description="Polar residues" evidence="1">
    <location>
        <begin position="467"/>
        <end position="480"/>
    </location>
</feature>
<keyword evidence="3" id="KW-1185">Reference proteome</keyword>
<dbReference type="Proteomes" id="UP001492380">
    <property type="component" value="Unassembled WGS sequence"/>
</dbReference>
<evidence type="ECO:0000256" key="1">
    <source>
        <dbReference type="SAM" id="MobiDB-lite"/>
    </source>
</evidence>
<feature type="compositionally biased region" description="Polar residues" evidence="1">
    <location>
        <begin position="430"/>
        <end position="439"/>
    </location>
</feature>
<reference evidence="2 3" key="1">
    <citation type="submission" date="2024-04" db="EMBL/GenBank/DDBJ databases">
        <title>Phyllosticta paracitricarpa is synonymous to the EU quarantine fungus P. citricarpa based on phylogenomic analyses.</title>
        <authorList>
            <consortium name="Lawrence Berkeley National Laboratory"/>
            <person name="Van Ingen-Buijs V.A."/>
            <person name="Van Westerhoven A.C."/>
            <person name="Haridas S."/>
            <person name="Skiadas P."/>
            <person name="Martin F."/>
            <person name="Groenewald J.Z."/>
            <person name="Crous P.W."/>
            <person name="Seidl M.F."/>
        </authorList>
    </citation>
    <scope>NUCLEOTIDE SEQUENCE [LARGE SCALE GENOMIC DNA]</scope>
    <source>
        <strain evidence="2 3">CBS 123374</strain>
    </source>
</reference>
<evidence type="ECO:0000313" key="2">
    <source>
        <dbReference type="EMBL" id="KAK8238283.1"/>
    </source>
</evidence>
<name>A0ABR1YUR5_9PEZI</name>
<evidence type="ECO:0000313" key="3">
    <source>
        <dbReference type="Proteomes" id="UP001492380"/>
    </source>
</evidence>
<feature type="compositionally biased region" description="Acidic residues" evidence="1">
    <location>
        <begin position="577"/>
        <end position="587"/>
    </location>
</feature>
<accession>A0ABR1YUR5</accession>
<gene>
    <name evidence="2" type="ORF">HDK90DRAFT_465095</name>
</gene>
<feature type="compositionally biased region" description="Low complexity" evidence="1">
    <location>
        <begin position="644"/>
        <end position="653"/>
    </location>
</feature>
<feature type="compositionally biased region" description="Polar residues" evidence="1">
    <location>
        <begin position="405"/>
        <end position="423"/>
    </location>
</feature>